<evidence type="ECO:0008006" key="4">
    <source>
        <dbReference type="Google" id="ProtNLM"/>
    </source>
</evidence>
<feature type="transmembrane region" description="Helical" evidence="1">
    <location>
        <begin position="83"/>
        <end position="105"/>
    </location>
</feature>
<feature type="transmembrane region" description="Helical" evidence="1">
    <location>
        <begin position="9"/>
        <end position="27"/>
    </location>
</feature>
<feature type="transmembrane region" description="Helical" evidence="1">
    <location>
        <begin position="303"/>
        <end position="319"/>
    </location>
</feature>
<evidence type="ECO:0000313" key="2">
    <source>
        <dbReference type="EMBL" id="PKL72192.1"/>
    </source>
</evidence>
<accession>A0A2N1UN79</accession>
<reference evidence="2 3" key="1">
    <citation type="journal article" date="2017" name="ISME J.">
        <title>Potential for microbial H2 and metal transformations associated with novel bacteria and archaea in deep terrestrial subsurface sediments.</title>
        <authorList>
            <person name="Hernsdorf A.W."/>
            <person name="Amano Y."/>
            <person name="Miyakawa K."/>
            <person name="Ise K."/>
            <person name="Suzuki Y."/>
            <person name="Anantharaman K."/>
            <person name="Probst A."/>
            <person name="Burstein D."/>
            <person name="Thomas B.C."/>
            <person name="Banfield J.F."/>
        </authorList>
    </citation>
    <scope>NUCLEOTIDE SEQUENCE [LARGE SCALE GENOMIC DNA]</scope>
    <source>
        <strain evidence="2">HGW-Kuenenbacteria-1</strain>
    </source>
</reference>
<feature type="transmembrane region" description="Helical" evidence="1">
    <location>
        <begin position="184"/>
        <end position="204"/>
    </location>
</feature>
<comment type="caution">
    <text evidence="2">The sequence shown here is derived from an EMBL/GenBank/DDBJ whole genome shotgun (WGS) entry which is preliminary data.</text>
</comment>
<dbReference type="Proteomes" id="UP000233414">
    <property type="component" value="Unassembled WGS sequence"/>
</dbReference>
<feature type="transmembrane region" description="Helical" evidence="1">
    <location>
        <begin position="325"/>
        <end position="346"/>
    </location>
</feature>
<proteinExistence type="predicted"/>
<name>A0A2N1UN79_9BACT</name>
<organism evidence="2 3">
    <name type="scientific">Candidatus Kuenenbacteria bacterium HGW-Kuenenbacteria-1</name>
    <dbReference type="NCBI Taxonomy" id="2013812"/>
    <lineage>
        <taxon>Bacteria</taxon>
        <taxon>Candidatus Kueneniibacteriota</taxon>
    </lineage>
</organism>
<keyword evidence="1" id="KW-0472">Membrane</keyword>
<keyword evidence="1" id="KW-0812">Transmembrane</keyword>
<feature type="transmembrane region" description="Helical" evidence="1">
    <location>
        <begin position="274"/>
        <end position="294"/>
    </location>
</feature>
<feature type="transmembrane region" description="Helical" evidence="1">
    <location>
        <begin position="139"/>
        <end position="156"/>
    </location>
</feature>
<dbReference type="EMBL" id="PGYQ01000013">
    <property type="protein sequence ID" value="PKL72192.1"/>
    <property type="molecule type" value="Genomic_DNA"/>
</dbReference>
<keyword evidence="1" id="KW-1133">Transmembrane helix</keyword>
<evidence type="ECO:0000256" key="1">
    <source>
        <dbReference type="SAM" id="Phobius"/>
    </source>
</evidence>
<feature type="transmembrane region" description="Helical" evidence="1">
    <location>
        <begin position="358"/>
        <end position="377"/>
    </location>
</feature>
<evidence type="ECO:0000313" key="3">
    <source>
        <dbReference type="Proteomes" id="UP000233414"/>
    </source>
</evidence>
<sequence>MKKINFTKIIWALFYIFVFCFLLSNSYKYLDPDLGWHLKVGEQIINEKAIPTFDHYNWTLEGKQWVDHEWLMNVITFWIYDNFGYFSINIFFVLIALTVLIILNLFTQKYFLKEKNALLFILIFQYLGLKAMAPHLGIRIQEITLLNLLLLLIIIYNYEKNKNYKILFWLLPLFYLWACFHAGFLIGIFIMFFWLAVKIIEIIIAKYKIAQFIDLKNKLNLKNIYTFFSFTILGILTTFFTPYGLKLYNFLGGYSNSFYMTHIQEWLPFYSLPIIYWQLLYTAFVATVILLLIIDAIKKEKKIDLWQTLLSLFFIILALKSKRHFPLLFIVSFPMVIIFFTNLFNLKKIFKKLPHHLLLSKTYLIIAFLLIIISQFIKVNFTSDPFLSFNNDYPQKAIIFLKNNPQYDNLKLFNPYGWGGYLIWTLPERKLFIDGRLPQYKFAKHTFLEEYYDFFNKEKTKNKLDKYNIQLVLLDIKEKKYHLNWFEKYFLDFNEEEINKNANKNQVKDYLNNSNEWEKVYNDEISNIYVKK</sequence>
<gene>
    <name evidence="2" type="ORF">CVV26_02680</name>
</gene>
<protein>
    <recommendedName>
        <fullName evidence="4">Glycosyltransferase RgtA/B/C/D-like domain-containing protein</fullName>
    </recommendedName>
</protein>
<dbReference type="AlphaFoldDB" id="A0A2N1UN79"/>
<feature type="transmembrane region" description="Helical" evidence="1">
    <location>
        <begin position="224"/>
        <end position="245"/>
    </location>
</feature>